<evidence type="ECO:0008006" key="4">
    <source>
        <dbReference type="Google" id="ProtNLM"/>
    </source>
</evidence>
<sequence length="757" mass="80093">MSLKHLLLTGAAIGAALPAMADVRVTRGPSPIPDGEALAAGDITLANDRLAVTLAVDSQAPWGVPRGAIVDLAAVKDGQPDLDRIAFADFIPNNWSSWPNTRTEAEIVTDTPQKAVVRIVRDFGAAEIDTTYTLENGSDRIHLTTTMTNNGDAAMDGLLSGFTLWPDSGYLFPVPGVAESDDKSAAGALADRVVAYDRDWFIALHAPYFDHVDYDTKDLYLGHDLAPGESRSFEGWLQVGPTGDLAPVLAAEIARGTPGSGTLTGTIESSGTLVKQSVLVVEKSGTPYAWTLTPDGNYQIPLPAGDYSVYATAAGYSQSAPRSVTLTQGQSAALDFEDLQPPGTLRFNVTDGEGQPRDARIEIAEGQAPLVEFLGRRTFFTELDDIGHVEAQLAPGEYVFSVGHGAGFLGLAQQVPATVEAGAASDIDVTLDLVAQPQEDGWLASDMHHHADQLEGTTPPEWVARSELAAGLDVIFVSDHDSTANYETLASIAEDRDVPFIPSIELSPSWGHFNAYPLDLDAELQVDTSTATAAEILAEARRMGADAIQSNHPFIPYGYLASLEAGTVPGGFASDIDLLELNGPDDDARVFERAGHLWSRGQRIYLSGGSDAHDVWNDATGSARAYVHVPGQPSAEGFVAGLKDGHAYVTRGPLIAPDVMFGSALRIAPGTERSVAFDLTAVNGLVRATLTGPDGQIASQDFADSPMASTASFTVTATPRDGTDWIALTVEDAEGKMAFTNPIWINPISVEAITAAE</sequence>
<dbReference type="GO" id="GO:0030246">
    <property type="term" value="F:carbohydrate binding"/>
    <property type="evidence" value="ECO:0007669"/>
    <property type="project" value="InterPro"/>
</dbReference>
<feature type="chain" id="PRO_5003858275" description="Phosphoesterase" evidence="1">
    <location>
        <begin position="22"/>
        <end position="757"/>
    </location>
</feature>
<dbReference type="EMBL" id="AMGO01000012">
    <property type="protein sequence ID" value="EKE44888.1"/>
    <property type="molecule type" value="Genomic_DNA"/>
</dbReference>
<dbReference type="GO" id="GO:0004534">
    <property type="term" value="F:5'-3' RNA exonuclease activity"/>
    <property type="evidence" value="ECO:0007669"/>
    <property type="project" value="TreeGrafter"/>
</dbReference>
<dbReference type="InterPro" id="IPR013784">
    <property type="entry name" value="Carb-bd-like_fold"/>
</dbReference>
<dbReference type="AlphaFoldDB" id="K2HBL6"/>
<accession>K2HBL6</accession>
<dbReference type="Gene3D" id="3.20.20.140">
    <property type="entry name" value="Metal-dependent hydrolases"/>
    <property type="match status" value="1"/>
</dbReference>
<dbReference type="SUPFAM" id="SSF89550">
    <property type="entry name" value="PHP domain-like"/>
    <property type="match status" value="1"/>
</dbReference>
<dbReference type="GO" id="GO:0035312">
    <property type="term" value="F:5'-3' DNA exonuclease activity"/>
    <property type="evidence" value="ECO:0007669"/>
    <property type="project" value="TreeGrafter"/>
</dbReference>
<keyword evidence="1" id="KW-0732">Signal</keyword>
<dbReference type="eggNOG" id="COG0613">
    <property type="taxonomic scope" value="Bacteria"/>
</dbReference>
<dbReference type="RefSeq" id="WP_007426076.1">
    <property type="nucleotide sequence ID" value="NZ_AMGO01000012.1"/>
</dbReference>
<name>K2HBL6_9RHOB</name>
<protein>
    <recommendedName>
        <fullName evidence="4">Phosphoesterase</fullName>
    </recommendedName>
</protein>
<dbReference type="Proteomes" id="UP000006765">
    <property type="component" value="Unassembled WGS sequence"/>
</dbReference>
<dbReference type="InterPro" id="IPR052018">
    <property type="entry name" value="PHP_domain"/>
</dbReference>
<organism evidence="2 3">
    <name type="scientific">Oceaniovalibus guishaninsula JLT2003</name>
    <dbReference type="NCBI Taxonomy" id="1231392"/>
    <lineage>
        <taxon>Bacteria</taxon>
        <taxon>Pseudomonadati</taxon>
        <taxon>Pseudomonadota</taxon>
        <taxon>Alphaproteobacteria</taxon>
        <taxon>Rhodobacterales</taxon>
        <taxon>Roseobacteraceae</taxon>
        <taxon>Oceaniovalibus</taxon>
    </lineage>
</organism>
<dbReference type="InterPro" id="IPR016195">
    <property type="entry name" value="Pol/histidinol_Pase-like"/>
</dbReference>
<feature type="signal peptide" evidence="1">
    <location>
        <begin position="1"/>
        <end position="21"/>
    </location>
</feature>
<evidence type="ECO:0000256" key="1">
    <source>
        <dbReference type="SAM" id="SignalP"/>
    </source>
</evidence>
<dbReference type="CDD" id="cd07432">
    <property type="entry name" value="PHP_HisPPase"/>
    <property type="match status" value="1"/>
</dbReference>
<dbReference type="PANTHER" id="PTHR42924:SF3">
    <property type="entry name" value="POLYMERASE_HISTIDINOL PHOSPHATASE N-TERMINAL DOMAIN-CONTAINING PROTEIN"/>
    <property type="match status" value="1"/>
</dbReference>
<dbReference type="PANTHER" id="PTHR42924">
    <property type="entry name" value="EXONUCLEASE"/>
    <property type="match status" value="1"/>
</dbReference>
<evidence type="ECO:0000313" key="3">
    <source>
        <dbReference type="Proteomes" id="UP000006765"/>
    </source>
</evidence>
<dbReference type="NCBIfam" id="NF038032">
    <property type="entry name" value="CehA_McbA_metalo"/>
    <property type="match status" value="1"/>
</dbReference>
<reference evidence="2 3" key="1">
    <citation type="journal article" date="2012" name="J. Bacteriol.">
        <title>Draft Genome Sequence of Oceaniovalibus guishaninsula JLT2003T.</title>
        <authorList>
            <person name="Tang K."/>
            <person name="Liu K."/>
            <person name="Jiao N."/>
        </authorList>
    </citation>
    <scope>NUCLEOTIDE SEQUENCE [LARGE SCALE GENOMIC DNA]</scope>
    <source>
        <strain evidence="2 3">JLT2003</strain>
    </source>
</reference>
<dbReference type="SUPFAM" id="SSF49452">
    <property type="entry name" value="Starch-binding domain-like"/>
    <property type="match status" value="1"/>
</dbReference>
<dbReference type="Pfam" id="PF13620">
    <property type="entry name" value="CarboxypepD_reg"/>
    <property type="match status" value="1"/>
</dbReference>
<dbReference type="PATRIC" id="fig|1231392.3.peg.928"/>
<keyword evidence="3" id="KW-1185">Reference proteome</keyword>
<comment type="caution">
    <text evidence="2">The sequence shown here is derived from an EMBL/GenBank/DDBJ whole genome shotgun (WGS) entry which is preliminary data.</text>
</comment>
<gene>
    <name evidence="2" type="ORF">OCGS_0923</name>
</gene>
<evidence type="ECO:0000313" key="2">
    <source>
        <dbReference type="EMBL" id="EKE44888.1"/>
    </source>
</evidence>
<dbReference type="Gene3D" id="2.60.40.1120">
    <property type="entry name" value="Carboxypeptidase-like, regulatory domain"/>
    <property type="match status" value="1"/>
</dbReference>
<proteinExistence type="predicted"/>